<evidence type="ECO:0000313" key="3">
    <source>
        <dbReference type="Proteomes" id="UP000515908"/>
    </source>
</evidence>
<evidence type="ECO:0000313" key="2">
    <source>
        <dbReference type="EMBL" id="CAD2216736.1"/>
    </source>
</evidence>
<dbReference type="Gene3D" id="3.30.450.200">
    <property type="match status" value="1"/>
</dbReference>
<dbReference type="EMBL" id="LR877151">
    <property type="protein sequence ID" value="CAD2216736.1"/>
    <property type="molecule type" value="Genomic_DNA"/>
</dbReference>
<sequence>MDANIDLTGSFQLLNTSFVGLKKRDQNAFTSRSQMFYYTGNESSCINLFASLRLDASSPSGIKDILWSYPYPPAVVTTMYPNLGKFASANEATSHTVDELNYSFVLTDSSGMREYGHCSGSVNGEVLVVLSSYPWCNFFYRLMYLFRSNGDEGRNIVKLLMNAKTPPSGASFVIPSLDITFRRPYDRLCSFIDSSPIRMLTVFPNTDDLFSVLAALLLEKHIIVVGPNFSLVSNVIMSLQALISPFDWMHILIPIVPSSLIDVLAAPPPYLVGILTSQLPLLKAVPIESCIVVHIGNDAVCTNVQYVNEEADVLPHSGLFSAVRIGLNILKLRHPMDQTVSDLCSLFMTYYASLIGEVVLQGSVAYVKKSESQSRTTLRFFERLLTTQSFSILREEVSKSLQSAEYEWLDNEFIVAAIRSHPEIFPSQYNYLIEEEKKGGGYVATHGDCFGSKETFNSVTAAIHGFGGHKLGVGRLFARCLCRRWFDNEFDEVDQATFYPGKDEWISNSHRKRAESPTVLNE</sequence>
<dbReference type="SMART" id="SM00799">
    <property type="entry name" value="DENN"/>
    <property type="match status" value="1"/>
</dbReference>
<dbReference type="Gene3D" id="3.40.50.11500">
    <property type="match status" value="1"/>
</dbReference>
<dbReference type="Proteomes" id="UP000515908">
    <property type="component" value="Chromosome 07"/>
</dbReference>
<dbReference type="Pfam" id="PF02141">
    <property type="entry name" value="DENN"/>
    <property type="match status" value="1"/>
</dbReference>
<name>S9WKX0_9TRYP</name>
<protein>
    <submittedName>
        <fullName evidence="2">DENN (AEX-3) domain/Stabilization of polarity axis, putative</fullName>
    </submittedName>
</protein>
<keyword evidence="3" id="KW-1185">Reference proteome</keyword>
<feature type="domain" description="UDENN" evidence="1">
    <location>
        <begin position="47"/>
        <end position="404"/>
    </location>
</feature>
<dbReference type="VEuPathDB" id="TriTrypDB:ADEAN_000420900"/>
<dbReference type="GO" id="GO:1901981">
    <property type="term" value="F:phosphatidylinositol phosphate binding"/>
    <property type="evidence" value="ECO:0007669"/>
    <property type="project" value="TreeGrafter"/>
</dbReference>
<dbReference type="PANTHER" id="PTHR13196">
    <property type="entry name" value="DENN DOMAIN-CONTAINING"/>
    <property type="match status" value="1"/>
</dbReference>
<dbReference type="PANTHER" id="PTHR13196:SF14">
    <property type="entry name" value="UDENN DOMAIN-CONTAINING PROTEIN"/>
    <property type="match status" value="1"/>
</dbReference>
<evidence type="ECO:0000259" key="1">
    <source>
        <dbReference type="PROSITE" id="PS50211"/>
    </source>
</evidence>
<dbReference type="GO" id="GO:0005085">
    <property type="term" value="F:guanyl-nucleotide exchange factor activity"/>
    <property type="evidence" value="ECO:0007669"/>
    <property type="project" value="InterPro"/>
</dbReference>
<gene>
    <name evidence="2" type="ORF">ADEAN_000420900</name>
</gene>
<dbReference type="AlphaFoldDB" id="S9WKX0"/>
<proteinExistence type="predicted"/>
<accession>S9WKX0</accession>
<dbReference type="InterPro" id="IPR040032">
    <property type="entry name" value="DENND1A/B/C"/>
</dbReference>
<dbReference type="GO" id="GO:0005829">
    <property type="term" value="C:cytosol"/>
    <property type="evidence" value="ECO:0007669"/>
    <property type="project" value="TreeGrafter"/>
</dbReference>
<dbReference type="InterPro" id="IPR043153">
    <property type="entry name" value="DENN_C"/>
</dbReference>
<dbReference type="InterPro" id="IPR037516">
    <property type="entry name" value="Tripartite_DENN"/>
</dbReference>
<reference evidence="2 3" key="1">
    <citation type="submission" date="2020-08" db="EMBL/GenBank/DDBJ databases">
        <authorList>
            <person name="Newling K."/>
            <person name="Davey J."/>
            <person name="Forrester S."/>
        </authorList>
    </citation>
    <scope>NUCLEOTIDE SEQUENCE [LARGE SCALE GENOMIC DNA]</scope>
    <source>
        <strain evidence="3">Crithidia deanei Carvalho (ATCC PRA-265)</strain>
    </source>
</reference>
<dbReference type="GO" id="GO:0006897">
    <property type="term" value="P:endocytosis"/>
    <property type="evidence" value="ECO:0007669"/>
    <property type="project" value="TreeGrafter"/>
</dbReference>
<dbReference type="OrthoDB" id="10266080at2759"/>
<dbReference type="InterPro" id="IPR001194">
    <property type="entry name" value="cDENN_dom"/>
</dbReference>
<dbReference type="PROSITE" id="PS50211">
    <property type="entry name" value="DENN"/>
    <property type="match status" value="1"/>
</dbReference>
<dbReference type="GO" id="GO:0032456">
    <property type="term" value="P:endocytic recycling"/>
    <property type="evidence" value="ECO:0007669"/>
    <property type="project" value="TreeGrafter"/>
</dbReference>
<organism evidence="2 3">
    <name type="scientific">Angomonas deanei</name>
    <dbReference type="NCBI Taxonomy" id="59799"/>
    <lineage>
        <taxon>Eukaryota</taxon>
        <taxon>Discoba</taxon>
        <taxon>Euglenozoa</taxon>
        <taxon>Kinetoplastea</taxon>
        <taxon>Metakinetoplastina</taxon>
        <taxon>Trypanosomatida</taxon>
        <taxon>Trypanosomatidae</taxon>
        <taxon>Strigomonadinae</taxon>
        <taxon>Angomonas</taxon>
    </lineage>
</organism>